<keyword evidence="3" id="KW-1185">Reference proteome</keyword>
<dbReference type="EMBL" id="SDEE01000065">
    <property type="protein sequence ID" value="RXW22636.1"/>
    <property type="molecule type" value="Genomic_DNA"/>
</dbReference>
<feature type="compositionally biased region" description="Basic and acidic residues" evidence="1">
    <location>
        <begin position="176"/>
        <end position="192"/>
    </location>
</feature>
<dbReference type="AlphaFoldDB" id="A0A4Q2DSM1"/>
<name>A0A4Q2DSM1_9AGAR</name>
<evidence type="ECO:0000313" key="3">
    <source>
        <dbReference type="Proteomes" id="UP000290288"/>
    </source>
</evidence>
<accession>A0A4Q2DSM1</accession>
<gene>
    <name evidence="2" type="ORF">EST38_g3212</name>
</gene>
<comment type="caution">
    <text evidence="2">The sequence shown here is derived from an EMBL/GenBank/DDBJ whole genome shotgun (WGS) entry which is preliminary data.</text>
</comment>
<protein>
    <submittedName>
        <fullName evidence="2">Uncharacterized protein</fullName>
    </submittedName>
</protein>
<proteinExistence type="predicted"/>
<dbReference type="OrthoDB" id="3267098at2759"/>
<sequence>MDNTRRFGWKVKSLPRVGFIDPARDKSMDFGFVDPALVVRAVHLIPDATSGWCSNGISQPSLARPQVENADYTDCAYFHVNVFADRDMFMRYRGGAVGHKSIRSAVDHFLTDRDSVDTRYRQDSAKKSAQEQLHEDGIQDPVQLQNNEDRAEWRNPDGTTEDDDYNYREEEEESEEARIARRSREEESQHDMDLEDGDEWASFGLARF</sequence>
<reference evidence="2 3" key="1">
    <citation type="submission" date="2019-01" db="EMBL/GenBank/DDBJ databases">
        <title>Draft genome sequence of Psathyrella aberdarensis IHI B618.</title>
        <authorList>
            <person name="Buettner E."/>
            <person name="Kellner H."/>
        </authorList>
    </citation>
    <scope>NUCLEOTIDE SEQUENCE [LARGE SCALE GENOMIC DNA]</scope>
    <source>
        <strain evidence="2 3">IHI B618</strain>
    </source>
</reference>
<evidence type="ECO:0000256" key="1">
    <source>
        <dbReference type="SAM" id="MobiDB-lite"/>
    </source>
</evidence>
<dbReference type="Proteomes" id="UP000290288">
    <property type="component" value="Unassembled WGS sequence"/>
</dbReference>
<dbReference type="STRING" id="2316362.A0A4Q2DSM1"/>
<organism evidence="2 3">
    <name type="scientific">Candolleomyces aberdarensis</name>
    <dbReference type="NCBI Taxonomy" id="2316362"/>
    <lineage>
        <taxon>Eukaryota</taxon>
        <taxon>Fungi</taxon>
        <taxon>Dikarya</taxon>
        <taxon>Basidiomycota</taxon>
        <taxon>Agaricomycotina</taxon>
        <taxon>Agaricomycetes</taxon>
        <taxon>Agaricomycetidae</taxon>
        <taxon>Agaricales</taxon>
        <taxon>Agaricineae</taxon>
        <taxon>Psathyrellaceae</taxon>
        <taxon>Candolleomyces</taxon>
    </lineage>
</organism>
<feature type="compositionally biased region" description="Basic and acidic residues" evidence="1">
    <location>
        <begin position="120"/>
        <end position="137"/>
    </location>
</feature>
<evidence type="ECO:0000313" key="2">
    <source>
        <dbReference type="EMBL" id="RXW22636.1"/>
    </source>
</evidence>
<feature type="compositionally biased region" description="Acidic residues" evidence="1">
    <location>
        <begin position="159"/>
        <end position="175"/>
    </location>
</feature>
<feature type="region of interest" description="Disordered" evidence="1">
    <location>
        <begin position="120"/>
        <end position="208"/>
    </location>
</feature>